<proteinExistence type="predicted"/>
<comment type="caution">
    <text evidence="1">The sequence shown here is derived from an EMBL/GenBank/DDBJ whole genome shotgun (WGS) entry which is preliminary data.</text>
</comment>
<organism evidence="1 2">
    <name type="scientific">bacterium (Candidatus Blackallbacteria) CG17_big_fil_post_rev_8_21_14_2_50_48_46</name>
    <dbReference type="NCBI Taxonomy" id="2014261"/>
    <lineage>
        <taxon>Bacteria</taxon>
        <taxon>Candidatus Blackallbacteria</taxon>
    </lineage>
</organism>
<name>A0A2M7G399_9BACT</name>
<gene>
    <name evidence="1" type="ORF">COW36_14050</name>
</gene>
<protein>
    <submittedName>
        <fullName evidence="1">Uncharacterized protein</fullName>
    </submittedName>
</protein>
<sequence length="70" mass="7889">MRAFGFFLFCLDCFFCSLSNQLGLSKGSEPYQKALTPFAESLLNDKSLDLQIMEYLQTQAKTQANRKAGL</sequence>
<dbReference type="AlphaFoldDB" id="A0A2M7G399"/>
<dbReference type="EMBL" id="PFFQ01000039">
    <property type="protein sequence ID" value="PIW16243.1"/>
    <property type="molecule type" value="Genomic_DNA"/>
</dbReference>
<accession>A0A2M7G399</accession>
<reference evidence="1 2" key="1">
    <citation type="submission" date="2017-09" db="EMBL/GenBank/DDBJ databases">
        <title>Depth-based differentiation of microbial function through sediment-hosted aquifers and enrichment of novel symbionts in the deep terrestrial subsurface.</title>
        <authorList>
            <person name="Probst A.J."/>
            <person name="Ladd B."/>
            <person name="Jarett J.K."/>
            <person name="Geller-Mcgrath D.E."/>
            <person name="Sieber C.M."/>
            <person name="Emerson J.B."/>
            <person name="Anantharaman K."/>
            <person name="Thomas B.C."/>
            <person name="Malmstrom R."/>
            <person name="Stieglmeier M."/>
            <person name="Klingl A."/>
            <person name="Woyke T."/>
            <person name="Ryan C.M."/>
            <person name="Banfield J.F."/>
        </authorList>
    </citation>
    <scope>NUCLEOTIDE SEQUENCE [LARGE SCALE GENOMIC DNA]</scope>
    <source>
        <strain evidence="1">CG17_big_fil_post_rev_8_21_14_2_50_48_46</strain>
    </source>
</reference>
<evidence type="ECO:0000313" key="2">
    <source>
        <dbReference type="Proteomes" id="UP000231019"/>
    </source>
</evidence>
<evidence type="ECO:0000313" key="1">
    <source>
        <dbReference type="EMBL" id="PIW16243.1"/>
    </source>
</evidence>
<dbReference type="Proteomes" id="UP000231019">
    <property type="component" value="Unassembled WGS sequence"/>
</dbReference>